<dbReference type="GO" id="GO:0000155">
    <property type="term" value="F:phosphorelay sensor kinase activity"/>
    <property type="evidence" value="ECO:0007669"/>
    <property type="project" value="InterPro"/>
</dbReference>
<proteinExistence type="predicted"/>
<evidence type="ECO:0000256" key="7">
    <source>
        <dbReference type="ARBA" id="ARBA00022840"/>
    </source>
</evidence>
<dbReference type="InterPro" id="IPR050482">
    <property type="entry name" value="Sensor_HK_TwoCompSys"/>
</dbReference>
<dbReference type="EC" id="2.7.13.3" evidence="2"/>
<organism evidence="11 12">
    <name type="scientific">Stenomitos frigidus ULC18</name>
    <dbReference type="NCBI Taxonomy" id="2107698"/>
    <lineage>
        <taxon>Bacteria</taxon>
        <taxon>Bacillati</taxon>
        <taxon>Cyanobacteriota</taxon>
        <taxon>Cyanophyceae</taxon>
        <taxon>Leptolyngbyales</taxon>
        <taxon>Leptolyngbyaceae</taxon>
        <taxon>Stenomitos</taxon>
    </lineage>
</organism>
<dbReference type="PROSITE" id="PS50109">
    <property type="entry name" value="HIS_KIN"/>
    <property type="match status" value="1"/>
</dbReference>
<evidence type="ECO:0000313" key="11">
    <source>
        <dbReference type="EMBL" id="PSB26307.1"/>
    </source>
</evidence>
<evidence type="ECO:0000313" key="12">
    <source>
        <dbReference type="Proteomes" id="UP000239576"/>
    </source>
</evidence>
<comment type="caution">
    <text evidence="11">The sequence shown here is derived from an EMBL/GenBank/DDBJ whole genome shotgun (WGS) entry which is preliminary data.</text>
</comment>
<dbReference type="Gene3D" id="1.20.5.1930">
    <property type="match status" value="1"/>
</dbReference>
<reference evidence="12" key="1">
    <citation type="submission" date="2018-02" db="EMBL/GenBank/DDBJ databases">
        <authorList>
            <person name="Moore K."/>
            <person name="Momper L."/>
        </authorList>
    </citation>
    <scope>NUCLEOTIDE SEQUENCE [LARGE SCALE GENOMIC DNA]</scope>
    <source>
        <strain evidence="12">ULC18</strain>
    </source>
</reference>
<keyword evidence="6 11" id="KW-0418">Kinase</keyword>
<dbReference type="Pfam" id="PF07730">
    <property type="entry name" value="HisKA_3"/>
    <property type="match status" value="1"/>
</dbReference>
<dbReference type="InterPro" id="IPR003594">
    <property type="entry name" value="HATPase_dom"/>
</dbReference>
<evidence type="ECO:0000256" key="4">
    <source>
        <dbReference type="ARBA" id="ARBA00022679"/>
    </source>
</evidence>
<feature type="transmembrane region" description="Helical" evidence="9">
    <location>
        <begin position="43"/>
        <end position="62"/>
    </location>
</feature>
<evidence type="ECO:0000256" key="8">
    <source>
        <dbReference type="ARBA" id="ARBA00023012"/>
    </source>
</evidence>
<dbReference type="GO" id="GO:0016020">
    <property type="term" value="C:membrane"/>
    <property type="evidence" value="ECO:0007669"/>
    <property type="project" value="InterPro"/>
</dbReference>
<sequence length="424" mass="47475">MVSIATTLIVATDTPMKHLKQFPWLPRDRPTTIAPASAPLRQIIRYAEWVLLLMMTLLYAIERFFPVTFNAGTLLPRVIVLNSLFLLLSFWFPIERPLWQRRAYIAIEMGLVLVASFMGIESSILLYFFLIKSCFFLSRREVVFLMIAVGAGYLTSVVGNIRQLQQQTLEQLANSKQLGELLNPLAVLSSASIEYLGISIFVILLGFVIVAERESRQRAETLAQEVKTLAAAVERTRIARDIHDALGHTLTTLGVQLEVAQKLRQRNPEQALDAIDMAKALTDQCLEDVRLALHTTNNSEFNFDQALRVLIDQVRQNTTLMITTEINLPSLPPQTSQQLYRIVQEGLTNVRKHASASCVKLRLYSTVERIHLTLTDDGRGFNPTLPCSGFGLQGIQQRVSLLAGDFTVKSAIGEGTQLEVSIPQ</sequence>
<dbReference type="OrthoDB" id="199946at2"/>
<dbReference type="Gene3D" id="3.30.565.10">
    <property type="entry name" value="Histidine kinase-like ATPase, C-terminal domain"/>
    <property type="match status" value="1"/>
</dbReference>
<dbReference type="SUPFAM" id="SSF55874">
    <property type="entry name" value="ATPase domain of HSP90 chaperone/DNA topoisomerase II/histidine kinase"/>
    <property type="match status" value="1"/>
</dbReference>
<dbReference type="RefSeq" id="WP_106258053.1">
    <property type="nucleotide sequence ID" value="NZ_CAWNSW010000049.1"/>
</dbReference>
<name>A0A2T1E0P5_9CYAN</name>
<keyword evidence="5" id="KW-0547">Nucleotide-binding</keyword>
<dbReference type="InterPro" id="IPR011712">
    <property type="entry name" value="Sig_transdc_His_kin_sub3_dim/P"/>
</dbReference>
<keyword evidence="9" id="KW-1133">Transmembrane helix</keyword>
<dbReference type="InterPro" id="IPR036890">
    <property type="entry name" value="HATPase_C_sf"/>
</dbReference>
<dbReference type="InterPro" id="IPR005467">
    <property type="entry name" value="His_kinase_dom"/>
</dbReference>
<dbReference type="PANTHER" id="PTHR24421">
    <property type="entry name" value="NITRATE/NITRITE SENSOR PROTEIN NARX-RELATED"/>
    <property type="match status" value="1"/>
</dbReference>
<keyword evidence="8" id="KW-0902">Two-component regulatory system</keyword>
<evidence type="ECO:0000256" key="9">
    <source>
        <dbReference type="SAM" id="Phobius"/>
    </source>
</evidence>
<keyword evidence="4" id="KW-0808">Transferase</keyword>
<evidence type="ECO:0000256" key="3">
    <source>
        <dbReference type="ARBA" id="ARBA00022553"/>
    </source>
</evidence>
<dbReference type="Proteomes" id="UP000239576">
    <property type="component" value="Unassembled WGS sequence"/>
</dbReference>
<dbReference type="GO" id="GO:0046983">
    <property type="term" value="F:protein dimerization activity"/>
    <property type="evidence" value="ECO:0007669"/>
    <property type="project" value="InterPro"/>
</dbReference>
<dbReference type="PANTHER" id="PTHR24421:SF10">
    <property type="entry name" value="NITRATE_NITRITE SENSOR PROTEIN NARQ"/>
    <property type="match status" value="1"/>
</dbReference>
<feature type="transmembrane region" description="Helical" evidence="9">
    <location>
        <begin position="74"/>
        <end position="92"/>
    </location>
</feature>
<comment type="catalytic activity">
    <reaction evidence="1">
        <text>ATP + protein L-histidine = ADP + protein N-phospho-L-histidine.</text>
        <dbReference type="EC" id="2.7.13.3"/>
    </reaction>
</comment>
<keyword evidence="9" id="KW-0472">Membrane</keyword>
<dbReference type="CDD" id="cd16917">
    <property type="entry name" value="HATPase_UhpB-NarQ-NarX-like"/>
    <property type="match status" value="1"/>
</dbReference>
<feature type="transmembrane region" description="Helical" evidence="9">
    <location>
        <begin position="181"/>
        <end position="210"/>
    </location>
</feature>
<dbReference type="EMBL" id="PVWK01000109">
    <property type="protein sequence ID" value="PSB26307.1"/>
    <property type="molecule type" value="Genomic_DNA"/>
</dbReference>
<dbReference type="Pfam" id="PF02518">
    <property type="entry name" value="HATPase_c"/>
    <property type="match status" value="1"/>
</dbReference>
<reference evidence="11 12" key="2">
    <citation type="submission" date="2018-03" db="EMBL/GenBank/DDBJ databases">
        <title>The ancient ancestry and fast evolution of plastids.</title>
        <authorList>
            <person name="Moore K.R."/>
            <person name="Magnabosco C."/>
            <person name="Momper L."/>
            <person name="Gold D.A."/>
            <person name="Bosak T."/>
            <person name="Fournier G.P."/>
        </authorList>
    </citation>
    <scope>NUCLEOTIDE SEQUENCE [LARGE SCALE GENOMIC DNA]</scope>
    <source>
        <strain evidence="11 12">ULC18</strain>
    </source>
</reference>
<feature type="transmembrane region" description="Helical" evidence="9">
    <location>
        <begin position="142"/>
        <end position="161"/>
    </location>
</feature>
<keyword evidence="3" id="KW-0597">Phosphoprotein</keyword>
<evidence type="ECO:0000256" key="6">
    <source>
        <dbReference type="ARBA" id="ARBA00022777"/>
    </source>
</evidence>
<evidence type="ECO:0000259" key="10">
    <source>
        <dbReference type="PROSITE" id="PS50109"/>
    </source>
</evidence>
<keyword evidence="9" id="KW-0812">Transmembrane</keyword>
<feature type="transmembrane region" description="Helical" evidence="9">
    <location>
        <begin position="104"/>
        <end position="130"/>
    </location>
</feature>
<accession>A0A2T1E0P5</accession>
<keyword evidence="12" id="KW-1185">Reference proteome</keyword>
<keyword evidence="7" id="KW-0067">ATP-binding</keyword>
<evidence type="ECO:0000256" key="2">
    <source>
        <dbReference type="ARBA" id="ARBA00012438"/>
    </source>
</evidence>
<feature type="domain" description="Histidine kinase" evidence="10">
    <location>
        <begin position="241"/>
        <end position="424"/>
    </location>
</feature>
<evidence type="ECO:0000256" key="1">
    <source>
        <dbReference type="ARBA" id="ARBA00000085"/>
    </source>
</evidence>
<protein>
    <recommendedName>
        <fullName evidence="2">histidine kinase</fullName>
        <ecNumber evidence="2">2.7.13.3</ecNumber>
    </recommendedName>
</protein>
<dbReference type="GO" id="GO:0005524">
    <property type="term" value="F:ATP binding"/>
    <property type="evidence" value="ECO:0007669"/>
    <property type="project" value="UniProtKB-KW"/>
</dbReference>
<evidence type="ECO:0000256" key="5">
    <source>
        <dbReference type="ARBA" id="ARBA00022741"/>
    </source>
</evidence>
<dbReference type="AlphaFoldDB" id="A0A2T1E0P5"/>
<gene>
    <name evidence="11" type="ORF">C7B82_20050</name>
</gene>